<dbReference type="NCBIfam" id="TIGR00651">
    <property type="entry name" value="pta"/>
    <property type="match status" value="1"/>
</dbReference>
<dbReference type="InterPro" id="IPR012147">
    <property type="entry name" value="P_Ac_Bu_trans"/>
</dbReference>
<evidence type="ECO:0000256" key="2">
    <source>
        <dbReference type="ARBA" id="ARBA00004989"/>
    </source>
</evidence>
<dbReference type="InterPro" id="IPR042113">
    <property type="entry name" value="P_AcTrfase_dom1"/>
</dbReference>
<evidence type="ECO:0000256" key="3">
    <source>
        <dbReference type="ARBA" id="ARBA00005656"/>
    </source>
</evidence>
<evidence type="ECO:0000256" key="7">
    <source>
        <dbReference type="ARBA" id="ARBA00023315"/>
    </source>
</evidence>
<accession>A0A1F4T4N7</accession>
<evidence type="ECO:0000313" key="10">
    <source>
        <dbReference type="EMBL" id="OGC27510.1"/>
    </source>
</evidence>
<name>A0A1F4T4N7_UNCSA</name>
<keyword evidence="7" id="KW-0012">Acyltransferase</keyword>
<feature type="domain" description="Phosphate acetyl/butaryl transferase" evidence="9">
    <location>
        <begin position="3"/>
        <end position="327"/>
    </location>
</feature>
<reference evidence="10 11" key="1">
    <citation type="journal article" date="2016" name="Nat. Commun.">
        <title>Thousands of microbial genomes shed light on interconnected biogeochemical processes in an aquifer system.</title>
        <authorList>
            <person name="Anantharaman K."/>
            <person name="Brown C.T."/>
            <person name="Hug L.A."/>
            <person name="Sharon I."/>
            <person name="Castelle C.J."/>
            <person name="Probst A.J."/>
            <person name="Thomas B.C."/>
            <person name="Singh A."/>
            <person name="Wilkins M.J."/>
            <person name="Karaoz U."/>
            <person name="Brodie E.L."/>
            <person name="Williams K.H."/>
            <person name="Hubbard S.S."/>
            <person name="Banfield J.F."/>
        </authorList>
    </citation>
    <scope>NUCLEOTIDE SEQUENCE [LARGE SCALE GENOMIC DNA]</scope>
</reference>
<keyword evidence="6 10" id="KW-0808">Transferase</keyword>
<dbReference type="PANTHER" id="PTHR43356">
    <property type="entry name" value="PHOSPHATE ACETYLTRANSFERASE"/>
    <property type="match status" value="1"/>
</dbReference>
<gene>
    <name evidence="10" type="ORF">A3K49_00575</name>
</gene>
<dbReference type="Pfam" id="PF01515">
    <property type="entry name" value="PTA_PTB"/>
    <property type="match status" value="1"/>
</dbReference>
<comment type="similarity">
    <text evidence="3">Belongs to the phosphate acetyltransferase and butyryltransferase family.</text>
</comment>
<evidence type="ECO:0000256" key="1">
    <source>
        <dbReference type="ARBA" id="ARBA00000705"/>
    </source>
</evidence>
<dbReference type="NCBIfam" id="NF007233">
    <property type="entry name" value="PRK09653.1"/>
    <property type="match status" value="1"/>
</dbReference>
<evidence type="ECO:0000256" key="8">
    <source>
        <dbReference type="ARBA" id="ARBA00031108"/>
    </source>
</evidence>
<dbReference type="PANTHER" id="PTHR43356:SF3">
    <property type="entry name" value="PHOSPHATE ACETYLTRANSFERASE"/>
    <property type="match status" value="1"/>
</dbReference>
<comment type="pathway">
    <text evidence="2">Metabolic intermediate biosynthesis; acetyl-CoA biosynthesis; acetyl-CoA from acetate: step 2/2.</text>
</comment>
<dbReference type="InterPro" id="IPR050500">
    <property type="entry name" value="Phos_Acetyltrans/Butyryltrans"/>
</dbReference>
<dbReference type="EMBL" id="MEUG01000001">
    <property type="protein sequence ID" value="OGC27510.1"/>
    <property type="molecule type" value="Genomic_DNA"/>
</dbReference>
<dbReference type="InterPro" id="IPR002505">
    <property type="entry name" value="PTA_PTB"/>
</dbReference>
<dbReference type="InterPro" id="IPR004614">
    <property type="entry name" value="P_AcTrfase"/>
</dbReference>
<protein>
    <recommendedName>
        <fullName evidence="5">Phosphate acetyltransferase</fullName>
        <ecNumber evidence="4">2.3.1.8</ecNumber>
    </recommendedName>
    <alternativeName>
        <fullName evidence="8">Phosphotransacetylase</fullName>
    </alternativeName>
</protein>
<evidence type="ECO:0000259" key="9">
    <source>
        <dbReference type="Pfam" id="PF01515"/>
    </source>
</evidence>
<dbReference type="InterPro" id="IPR042112">
    <property type="entry name" value="P_AcTrfase_dom2"/>
</dbReference>
<dbReference type="SUPFAM" id="SSF53659">
    <property type="entry name" value="Isocitrate/Isopropylmalate dehydrogenase-like"/>
    <property type="match status" value="1"/>
</dbReference>
<dbReference type="EC" id="2.3.1.8" evidence="4"/>
<evidence type="ECO:0000256" key="6">
    <source>
        <dbReference type="ARBA" id="ARBA00022679"/>
    </source>
</evidence>
<evidence type="ECO:0000313" key="11">
    <source>
        <dbReference type="Proteomes" id="UP000178602"/>
    </source>
</evidence>
<dbReference type="GO" id="GO:0008959">
    <property type="term" value="F:phosphate acetyltransferase activity"/>
    <property type="evidence" value="ECO:0007669"/>
    <property type="project" value="UniProtKB-EC"/>
</dbReference>
<organism evidence="10 11">
    <name type="scientific">candidate division WOR-1 bacterium RIFOXYC12_FULL_54_18</name>
    <dbReference type="NCBI Taxonomy" id="1802584"/>
    <lineage>
        <taxon>Bacteria</taxon>
        <taxon>Bacillati</taxon>
        <taxon>Saganbacteria</taxon>
    </lineage>
</organism>
<sequence length="331" mass="35503">MDLIAEIWNKAKRLNKTIVLPETDDARTLKAAELAAQSKIARIVLIGEADKIKKTPGAGDVDLSGMTIVNPLEHPKLDKYIQVLKDKRAAKGMTIEKARQLLTRDYPYFGAMLIDQGEADGMVSGATHTTADTLRATIDCIGKGAGQSIISSYFVMIMPDKTFGEEGIIFFADCGVVPNPTAEQLADIAIQTADQFVKLVGREPRVAMLSFSTKTSAVHPDVDKVINATKIAKEKKPNLLLDGELQLDAAIVPEIGSRKAPGSIVAGRANVLIFPDLDAGNIGYKLTQRLAKAQAFGPILQGEAKPVNDLSRGCSVEDILNVIAITAVQAQ</sequence>
<dbReference type="Gene3D" id="3.40.50.10950">
    <property type="match status" value="1"/>
</dbReference>
<dbReference type="Gene3D" id="3.40.50.10750">
    <property type="entry name" value="Isocitrate/Isopropylmalate dehydrogenase-like"/>
    <property type="match status" value="1"/>
</dbReference>
<proteinExistence type="inferred from homology"/>
<comment type="catalytic activity">
    <reaction evidence="1">
        <text>acetyl-CoA + phosphate = acetyl phosphate + CoA</text>
        <dbReference type="Rhea" id="RHEA:19521"/>
        <dbReference type="ChEBI" id="CHEBI:22191"/>
        <dbReference type="ChEBI" id="CHEBI:43474"/>
        <dbReference type="ChEBI" id="CHEBI:57287"/>
        <dbReference type="ChEBI" id="CHEBI:57288"/>
        <dbReference type="EC" id="2.3.1.8"/>
    </reaction>
</comment>
<evidence type="ECO:0000256" key="5">
    <source>
        <dbReference type="ARBA" id="ARBA00021528"/>
    </source>
</evidence>
<dbReference type="Proteomes" id="UP000178602">
    <property type="component" value="Unassembled WGS sequence"/>
</dbReference>
<comment type="caution">
    <text evidence="10">The sequence shown here is derived from an EMBL/GenBank/DDBJ whole genome shotgun (WGS) entry which is preliminary data.</text>
</comment>
<dbReference type="AlphaFoldDB" id="A0A1F4T4N7"/>
<dbReference type="PIRSF" id="PIRSF000428">
    <property type="entry name" value="P_Ac_trans"/>
    <property type="match status" value="1"/>
</dbReference>
<evidence type="ECO:0000256" key="4">
    <source>
        <dbReference type="ARBA" id="ARBA00012707"/>
    </source>
</evidence>